<keyword evidence="2" id="KW-1185">Reference proteome</keyword>
<gene>
    <name evidence="1" type="ORF">Pla8534_67690</name>
</gene>
<evidence type="ECO:0008006" key="3">
    <source>
        <dbReference type="Google" id="ProtNLM"/>
    </source>
</evidence>
<name>A0A518E445_9BACT</name>
<dbReference type="AlphaFoldDB" id="A0A518E445"/>
<dbReference type="Proteomes" id="UP000317648">
    <property type="component" value="Chromosome"/>
</dbReference>
<dbReference type="SUPFAM" id="SSF47175">
    <property type="entry name" value="Cytochromes"/>
    <property type="match status" value="1"/>
</dbReference>
<dbReference type="EMBL" id="CP036433">
    <property type="protein sequence ID" value="QDU98858.1"/>
    <property type="molecule type" value="Genomic_DNA"/>
</dbReference>
<dbReference type="GO" id="GO:0005506">
    <property type="term" value="F:iron ion binding"/>
    <property type="evidence" value="ECO:0007669"/>
    <property type="project" value="InterPro"/>
</dbReference>
<evidence type="ECO:0000313" key="2">
    <source>
        <dbReference type="Proteomes" id="UP000317648"/>
    </source>
</evidence>
<dbReference type="GO" id="GO:0020037">
    <property type="term" value="F:heme binding"/>
    <property type="evidence" value="ECO:0007669"/>
    <property type="project" value="InterPro"/>
</dbReference>
<organism evidence="1 2">
    <name type="scientific">Lignipirellula cremea</name>
    <dbReference type="NCBI Taxonomy" id="2528010"/>
    <lineage>
        <taxon>Bacteria</taxon>
        <taxon>Pseudomonadati</taxon>
        <taxon>Planctomycetota</taxon>
        <taxon>Planctomycetia</taxon>
        <taxon>Pirellulales</taxon>
        <taxon>Pirellulaceae</taxon>
        <taxon>Lignipirellula</taxon>
    </lineage>
</organism>
<dbReference type="GO" id="GO:0022900">
    <property type="term" value="P:electron transport chain"/>
    <property type="evidence" value="ECO:0007669"/>
    <property type="project" value="InterPro"/>
</dbReference>
<dbReference type="GO" id="GO:0009055">
    <property type="term" value="F:electron transfer activity"/>
    <property type="evidence" value="ECO:0007669"/>
    <property type="project" value="InterPro"/>
</dbReference>
<dbReference type="Gene3D" id="1.20.120.10">
    <property type="entry name" value="Cytochrome c/b562"/>
    <property type="match status" value="1"/>
</dbReference>
<sequence>MYSQNILEGLTTNDFDEIQAAVRELQRVTSGEKWLIVDAKEYRQHTADFERSLQRLQEAAATKSIDAAALRFHEMSLRCIDCHKHVRKANYEL</sequence>
<protein>
    <recommendedName>
        <fullName evidence="3">Cytochrome C</fullName>
    </recommendedName>
</protein>
<dbReference type="InterPro" id="IPR010980">
    <property type="entry name" value="Cyt_c/b562"/>
</dbReference>
<accession>A0A518E445</accession>
<evidence type="ECO:0000313" key="1">
    <source>
        <dbReference type="EMBL" id="QDU98858.1"/>
    </source>
</evidence>
<dbReference type="KEGG" id="lcre:Pla8534_67690"/>
<proteinExistence type="predicted"/>
<reference evidence="1 2" key="1">
    <citation type="submission" date="2019-02" db="EMBL/GenBank/DDBJ databases">
        <title>Deep-cultivation of Planctomycetes and their phenomic and genomic characterization uncovers novel biology.</title>
        <authorList>
            <person name="Wiegand S."/>
            <person name="Jogler M."/>
            <person name="Boedeker C."/>
            <person name="Pinto D."/>
            <person name="Vollmers J."/>
            <person name="Rivas-Marin E."/>
            <person name="Kohn T."/>
            <person name="Peeters S.H."/>
            <person name="Heuer A."/>
            <person name="Rast P."/>
            <person name="Oberbeckmann S."/>
            <person name="Bunk B."/>
            <person name="Jeske O."/>
            <person name="Meyerdierks A."/>
            <person name="Storesund J.E."/>
            <person name="Kallscheuer N."/>
            <person name="Luecker S."/>
            <person name="Lage O.M."/>
            <person name="Pohl T."/>
            <person name="Merkel B.J."/>
            <person name="Hornburger P."/>
            <person name="Mueller R.-W."/>
            <person name="Bruemmer F."/>
            <person name="Labrenz M."/>
            <person name="Spormann A.M."/>
            <person name="Op den Camp H."/>
            <person name="Overmann J."/>
            <person name="Amann R."/>
            <person name="Jetten M.S.M."/>
            <person name="Mascher T."/>
            <person name="Medema M.H."/>
            <person name="Devos D.P."/>
            <person name="Kaster A.-K."/>
            <person name="Ovreas L."/>
            <person name="Rohde M."/>
            <person name="Galperin M.Y."/>
            <person name="Jogler C."/>
        </authorList>
    </citation>
    <scope>NUCLEOTIDE SEQUENCE [LARGE SCALE GENOMIC DNA]</scope>
    <source>
        <strain evidence="1 2">Pla85_3_4</strain>
    </source>
</reference>